<accession>A0A098M457</accession>
<gene>
    <name evidence="1" type="ORF">PWYN_19135</name>
</gene>
<reference evidence="1 2" key="1">
    <citation type="submission" date="2014-08" db="EMBL/GenBank/DDBJ databases">
        <authorList>
            <person name="den Bakker H.C."/>
        </authorList>
    </citation>
    <scope>NUCLEOTIDE SEQUENCE [LARGE SCALE GENOMIC DNA]</scope>
    <source>
        <strain evidence="1 2">DSM 18334</strain>
    </source>
</reference>
<organism evidence="1 2">
    <name type="scientific">Paenibacillus wynnii</name>
    <dbReference type="NCBI Taxonomy" id="268407"/>
    <lineage>
        <taxon>Bacteria</taxon>
        <taxon>Bacillati</taxon>
        <taxon>Bacillota</taxon>
        <taxon>Bacilli</taxon>
        <taxon>Bacillales</taxon>
        <taxon>Paenibacillaceae</taxon>
        <taxon>Paenibacillus</taxon>
    </lineage>
</organism>
<dbReference type="eggNOG" id="ENOG503062R">
    <property type="taxonomic scope" value="Bacteria"/>
</dbReference>
<keyword evidence="2" id="KW-1185">Reference proteome</keyword>
<sequence>MSEFSESYHLLSNNQQEGVSLLQNAGIGGFVFPETNNWVTLLPEGDIFELNNELISHNPGVLLHYIYAEDHGWSLSVFEGTNQTFHYECTWEEEVENNYQEINKSKIIEIMNRNPSKEKDITAFEISKYFKIRDQEELFELIPAYRVAELIGLSNFEWISYEYMEMDQNDNSNPVGDKGIIIVNP</sequence>
<proteinExistence type="predicted"/>
<dbReference type="EMBL" id="JQCR01000003">
    <property type="protein sequence ID" value="KGE16808.1"/>
    <property type="molecule type" value="Genomic_DNA"/>
</dbReference>
<dbReference type="OrthoDB" id="2085873at2"/>
<dbReference type="Proteomes" id="UP000029734">
    <property type="component" value="Unassembled WGS sequence"/>
</dbReference>
<protein>
    <submittedName>
        <fullName evidence="1">Uncharacterized protein</fullName>
    </submittedName>
</protein>
<evidence type="ECO:0000313" key="1">
    <source>
        <dbReference type="EMBL" id="KGE16808.1"/>
    </source>
</evidence>
<name>A0A098M457_9BACL</name>
<reference evidence="1 2" key="2">
    <citation type="submission" date="2014-10" db="EMBL/GenBank/DDBJ databases">
        <title>Comparative genomics of the Paenibacillus odorifer group.</title>
        <authorList>
            <person name="Tsai Y.-C."/>
            <person name="Martin N."/>
            <person name="Korlach J."/>
            <person name="Wiedmann M."/>
        </authorList>
    </citation>
    <scope>NUCLEOTIDE SEQUENCE [LARGE SCALE GENOMIC DNA]</scope>
    <source>
        <strain evidence="1 2">DSM 18334</strain>
    </source>
</reference>
<dbReference type="STRING" id="268407.PWYN_19135"/>
<dbReference type="AlphaFoldDB" id="A0A098M457"/>
<comment type="caution">
    <text evidence="1">The sequence shown here is derived from an EMBL/GenBank/DDBJ whole genome shotgun (WGS) entry which is preliminary data.</text>
</comment>
<evidence type="ECO:0000313" key="2">
    <source>
        <dbReference type="Proteomes" id="UP000029734"/>
    </source>
</evidence>
<dbReference type="RefSeq" id="WP_036655061.1">
    <property type="nucleotide sequence ID" value="NZ_JQCR01000003.1"/>
</dbReference>